<dbReference type="Gene3D" id="3.40.630.30">
    <property type="match status" value="1"/>
</dbReference>
<sequence length="362" mass="39638">MLFQLLLALAASKISSSLLRIGTDGFRLRPYLSSSDEEALADICKGVWNGTDYLPATAQAFEEDPSCDFVVLEHETTGAVIAAGNRRRLPRRDGNRTENAVFWLEAVRVAPEFEGRGIATALTRELCRRCREEGAREILSCTVKTNRGMTAVFGKEGIDMHPVGTACIPDFGALSGLPGWSSRNDDKASPENILKAMGLEDSVDEAVRSDIWEPVRSEEELTDILEKRDSGESLAYMPQLGKLLWSSDDLVESIREGLVRKLKGGAGNPPVAVFALVRDSTIQSLRSKYVCSVVASSPQGLDSALWEACNPEYLPLIDGNPAFSFVFEMPLPSGPKPSVAESLPLKTGNAFSYYRWAKRTTR</sequence>
<keyword evidence="3" id="KW-0732">Signal</keyword>
<gene>
    <name evidence="5" type="ORF">PSNMU_V1.4_AUG-EV-PASAV3_0017250</name>
</gene>
<dbReference type="Pfam" id="PF00583">
    <property type="entry name" value="Acetyltransf_1"/>
    <property type="match status" value="1"/>
</dbReference>
<dbReference type="PANTHER" id="PTHR43072">
    <property type="entry name" value="N-ACETYLTRANSFERASE"/>
    <property type="match status" value="1"/>
</dbReference>
<evidence type="ECO:0000256" key="1">
    <source>
        <dbReference type="ARBA" id="ARBA00022679"/>
    </source>
</evidence>
<dbReference type="SUPFAM" id="SSF55729">
    <property type="entry name" value="Acyl-CoA N-acyltransferases (Nat)"/>
    <property type="match status" value="1"/>
</dbReference>
<evidence type="ECO:0000313" key="6">
    <source>
        <dbReference type="Proteomes" id="UP000291116"/>
    </source>
</evidence>
<keyword evidence="6" id="KW-1185">Reference proteome</keyword>
<dbReference type="AlphaFoldDB" id="A0A448YYX0"/>
<evidence type="ECO:0000313" key="5">
    <source>
        <dbReference type="EMBL" id="VEU35003.1"/>
    </source>
</evidence>
<feature type="chain" id="PRO_5018987482" description="N-acetyltransferase domain-containing protein" evidence="3">
    <location>
        <begin position="17"/>
        <end position="362"/>
    </location>
</feature>
<evidence type="ECO:0000256" key="3">
    <source>
        <dbReference type="SAM" id="SignalP"/>
    </source>
</evidence>
<dbReference type="PROSITE" id="PS51186">
    <property type="entry name" value="GNAT"/>
    <property type="match status" value="1"/>
</dbReference>
<dbReference type="CDD" id="cd04301">
    <property type="entry name" value="NAT_SF"/>
    <property type="match status" value="1"/>
</dbReference>
<name>A0A448YYX0_9STRA</name>
<organism evidence="5 6">
    <name type="scientific">Pseudo-nitzschia multistriata</name>
    <dbReference type="NCBI Taxonomy" id="183589"/>
    <lineage>
        <taxon>Eukaryota</taxon>
        <taxon>Sar</taxon>
        <taxon>Stramenopiles</taxon>
        <taxon>Ochrophyta</taxon>
        <taxon>Bacillariophyta</taxon>
        <taxon>Bacillariophyceae</taxon>
        <taxon>Bacillariophycidae</taxon>
        <taxon>Bacillariales</taxon>
        <taxon>Bacillariaceae</taxon>
        <taxon>Pseudo-nitzschia</taxon>
    </lineage>
</organism>
<dbReference type="PANTHER" id="PTHR43072:SF23">
    <property type="entry name" value="UPF0039 PROTEIN C11D3.02C"/>
    <property type="match status" value="1"/>
</dbReference>
<dbReference type="OrthoDB" id="540593at2759"/>
<dbReference type="EMBL" id="CAACVS010000046">
    <property type="protein sequence ID" value="VEU35003.1"/>
    <property type="molecule type" value="Genomic_DNA"/>
</dbReference>
<proteinExistence type="predicted"/>
<dbReference type="InterPro" id="IPR000182">
    <property type="entry name" value="GNAT_dom"/>
</dbReference>
<dbReference type="GO" id="GO:0016747">
    <property type="term" value="F:acyltransferase activity, transferring groups other than amino-acyl groups"/>
    <property type="evidence" value="ECO:0007669"/>
    <property type="project" value="InterPro"/>
</dbReference>
<dbReference type="Proteomes" id="UP000291116">
    <property type="component" value="Unassembled WGS sequence"/>
</dbReference>
<feature type="domain" description="N-acetyltransferase" evidence="4">
    <location>
        <begin position="26"/>
        <end position="174"/>
    </location>
</feature>
<reference evidence="5 6" key="1">
    <citation type="submission" date="2019-01" db="EMBL/GenBank/DDBJ databases">
        <authorList>
            <person name="Ferrante I. M."/>
        </authorList>
    </citation>
    <scope>NUCLEOTIDE SEQUENCE [LARGE SCALE GENOMIC DNA]</scope>
    <source>
        <strain evidence="5 6">B856</strain>
    </source>
</reference>
<evidence type="ECO:0000259" key="4">
    <source>
        <dbReference type="PROSITE" id="PS51186"/>
    </source>
</evidence>
<accession>A0A448YYX0</accession>
<dbReference type="InterPro" id="IPR016181">
    <property type="entry name" value="Acyl_CoA_acyltransferase"/>
</dbReference>
<keyword evidence="1" id="KW-0808">Transferase</keyword>
<evidence type="ECO:0000256" key="2">
    <source>
        <dbReference type="ARBA" id="ARBA00023315"/>
    </source>
</evidence>
<protein>
    <recommendedName>
        <fullName evidence="4">N-acetyltransferase domain-containing protein</fullName>
    </recommendedName>
</protein>
<keyword evidence="2" id="KW-0012">Acyltransferase</keyword>
<feature type="signal peptide" evidence="3">
    <location>
        <begin position="1"/>
        <end position="16"/>
    </location>
</feature>